<dbReference type="RefSeq" id="XP_046062317.1">
    <property type="nucleotide sequence ID" value="XM_046204102.1"/>
</dbReference>
<evidence type="ECO:0000313" key="2">
    <source>
        <dbReference type="Proteomes" id="UP000769157"/>
    </source>
</evidence>
<evidence type="ECO:0000313" key="1">
    <source>
        <dbReference type="EMBL" id="KAH3667505.1"/>
    </source>
</evidence>
<organism evidence="1 2">
    <name type="scientific">Ogataea philodendri</name>
    <dbReference type="NCBI Taxonomy" id="1378263"/>
    <lineage>
        <taxon>Eukaryota</taxon>
        <taxon>Fungi</taxon>
        <taxon>Dikarya</taxon>
        <taxon>Ascomycota</taxon>
        <taxon>Saccharomycotina</taxon>
        <taxon>Pichiomycetes</taxon>
        <taxon>Pichiales</taxon>
        <taxon>Pichiaceae</taxon>
        <taxon>Ogataea</taxon>
    </lineage>
</organism>
<dbReference type="AlphaFoldDB" id="A0A9P8T6W0"/>
<sequence>MAVLEVLGQGIDDRLLQVNEVVSANWINHRRKVVLNVLLRSLSKIKNLVSVLREMLFHDLVDHRSLEQVANNKVSLISVGFLQERNHVELGNVSDVDRKHVQLCNWRVLGLESWDVQQVLVGSVESFRDSVVKQLRTKNKWWIDSRQTEVWFFVLDKVSGSFLGQLLRGHVGKVLVGDVLPLDWVPGVSRVNFGEDNLCRESDCGKRRGDNKVGHLRSILLGGLEDVESTVDGWMEISFLERFVQTKRERRGGVKNLGDFRVCLQNLVESVVSADVWDNFEGQLSIRVLLLELLKQRRILGLRTGSSDHSKVVGEQFVNNMLSNESSGASLGDDLDHKVSVSLGESESWSHGQVSSVHDELIVNVLVAVGSWDAHEVDTLGERFLVKHLVHLQFWSKRLLGGLVLDQLNGNEVTSTSDISSNLRVLQSSFQSSLGVGTNLSDVLNEVVSVDLLLHSKSNATVEVVRVVGLVAHNDTRTFSDGIDHLWSNHHTRKRHNSGSDGLTEGQKVWSTGGESELWVHEGEWVAASSQSTHDLIQNQKSTVLVTQSLDTVQVSFWRNRVTNGRSADSFQDDGSNLILTGGDNGLLQVVQELLTVLLLGQVTLISVWHKSGDLWNLVVRKKHLLEQWLHWVVSDRKSTDQVSVVGVDSGDELVSLSVTLLDVVLHGISHGLFVSLGTRADVHGRAEGSLRLGAHELGKLLGSSVGEVGTESVGRLLGEVVHLGKNLGVAVFQRTHSSSRDSVVDLSLLAGDWVLKDKPLTVLGGSDTLELFVSHFGLEKVWLVLGLDSHN</sequence>
<reference evidence="1" key="2">
    <citation type="submission" date="2021-01" db="EMBL/GenBank/DDBJ databases">
        <authorList>
            <person name="Schikora-Tamarit M.A."/>
        </authorList>
    </citation>
    <scope>NUCLEOTIDE SEQUENCE</scope>
    <source>
        <strain evidence="1">CBS6075</strain>
    </source>
</reference>
<dbReference type="Proteomes" id="UP000769157">
    <property type="component" value="Unassembled WGS sequence"/>
</dbReference>
<protein>
    <submittedName>
        <fullName evidence="1">Uncharacterized protein</fullName>
    </submittedName>
</protein>
<dbReference type="GeneID" id="70235121"/>
<name>A0A9P8T6W0_9ASCO</name>
<keyword evidence="2" id="KW-1185">Reference proteome</keyword>
<gene>
    <name evidence="1" type="ORF">OGAPHI_003154</name>
</gene>
<proteinExistence type="predicted"/>
<dbReference type="EMBL" id="JAEUBE010000183">
    <property type="protein sequence ID" value="KAH3667505.1"/>
    <property type="molecule type" value="Genomic_DNA"/>
</dbReference>
<accession>A0A9P8T6W0</accession>
<reference evidence="1" key="1">
    <citation type="journal article" date="2021" name="Open Biol.">
        <title>Shared evolutionary footprints suggest mitochondrial oxidative damage underlies multiple complex I losses in fungi.</title>
        <authorList>
            <person name="Schikora-Tamarit M.A."/>
            <person name="Marcet-Houben M."/>
            <person name="Nosek J."/>
            <person name="Gabaldon T."/>
        </authorList>
    </citation>
    <scope>NUCLEOTIDE SEQUENCE</scope>
    <source>
        <strain evidence="1">CBS6075</strain>
    </source>
</reference>
<comment type="caution">
    <text evidence="1">The sequence shown here is derived from an EMBL/GenBank/DDBJ whole genome shotgun (WGS) entry which is preliminary data.</text>
</comment>